<evidence type="ECO:0000256" key="2">
    <source>
        <dbReference type="ARBA" id="ARBA00022448"/>
    </source>
</evidence>
<keyword evidence="5" id="KW-0653">Protein transport</keyword>
<dbReference type="PANTHER" id="PTHR33162">
    <property type="entry name" value="SEC-INDEPENDENT PROTEIN TRANSLOCASE PROTEIN TATA, CHLOROPLASTIC"/>
    <property type="match status" value="1"/>
</dbReference>
<dbReference type="Proteomes" id="UP000198651">
    <property type="component" value="Chromosome I"/>
</dbReference>
<dbReference type="Pfam" id="PF02416">
    <property type="entry name" value="TatA_B_E"/>
    <property type="match status" value="1"/>
</dbReference>
<dbReference type="GO" id="GO:0016020">
    <property type="term" value="C:membrane"/>
    <property type="evidence" value="ECO:0007669"/>
    <property type="project" value="UniProtKB-SubCell"/>
</dbReference>
<evidence type="ECO:0000313" key="11">
    <source>
        <dbReference type="Proteomes" id="UP000198651"/>
    </source>
</evidence>
<dbReference type="PANTHER" id="PTHR33162:SF1">
    <property type="entry name" value="SEC-INDEPENDENT PROTEIN TRANSLOCASE PROTEIN TATA, CHLOROPLASTIC"/>
    <property type="match status" value="1"/>
</dbReference>
<keyword evidence="6 9" id="KW-1133">Transmembrane helix</keyword>
<evidence type="ECO:0000256" key="7">
    <source>
        <dbReference type="ARBA" id="ARBA00023010"/>
    </source>
</evidence>
<accession>A0A0S4M0N1</accession>
<keyword evidence="8 9" id="KW-0472">Membrane</keyword>
<gene>
    <name evidence="10" type="ORF">Ark11_0297</name>
</gene>
<proteinExistence type="predicted"/>
<dbReference type="InterPro" id="IPR003369">
    <property type="entry name" value="TatA/B/E"/>
</dbReference>
<evidence type="ECO:0000256" key="4">
    <source>
        <dbReference type="ARBA" id="ARBA00022692"/>
    </source>
</evidence>
<keyword evidence="2" id="KW-0813">Transport</keyword>
<name>A0A0S4M0N1_9BURK</name>
<dbReference type="EMBL" id="LN906597">
    <property type="protein sequence ID" value="CUT17153.1"/>
    <property type="molecule type" value="Genomic_DNA"/>
</dbReference>
<evidence type="ECO:0000256" key="9">
    <source>
        <dbReference type="SAM" id="Phobius"/>
    </source>
</evidence>
<evidence type="ECO:0000256" key="6">
    <source>
        <dbReference type="ARBA" id="ARBA00022989"/>
    </source>
</evidence>
<protein>
    <submittedName>
        <fullName evidence="10">Putative Sec-independent protein translocase protein</fullName>
    </submittedName>
</protein>
<evidence type="ECO:0000313" key="10">
    <source>
        <dbReference type="EMBL" id="CUT17153.1"/>
    </source>
</evidence>
<feature type="transmembrane region" description="Helical" evidence="9">
    <location>
        <begin position="6"/>
        <end position="22"/>
    </location>
</feature>
<keyword evidence="7" id="KW-0811">Translocation</keyword>
<keyword evidence="4 9" id="KW-0812">Transmembrane</keyword>
<organism evidence="10 11">
    <name type="scientific">Candidatus Ichthyocystis hellenicum</name>
    <dbReference type="NCBI Taxonomy" id="1561003"/>
    <lineage>
        <taxon>Bacteria</taxon>
        <taxon>Pseudomonadati</taxon>
        <taxon>Pseudomonadota</taxon>
        <taxon>Betaproteobacteria</taxon>
        <taxon>Burkholderiales</taxon>
        <taxon>Candidatus Ichthyocystis</taxon>
    </lineage>
</organism>
<dbReference type="Gene3D" id="1.20.5.3310">
    <property type="match status" value="1"/>
</dbReference>
<evidence type="ECO:0000256" key="3">
    <source>
        <dbReference type="ARBA" id="ARBA00022519"/>
    </source>
</evidence>
<keyword evidence="3" id="KW-0997">Cell inner membrane</keyword>
<comment type="subcellular location">
    <subcellularLocation>
        <location evidence="1">Membrane</location>
        <topology evidence="1">Single-pass membrane protein</topology>
    </subcellularLocation>
</comment>
<sequence length="77" mass="8912">MFGVSFSEILVIFFVALLVLGPDRLPRVLRTLGFVWGRVVSVLNRLRFDLEQEMHQSDLRRMREGQAEDGYPCGKDE</sequence>
<dbReference type="OrthoDB" id="9816005at2"/>
<keyword evidence="11" id="KW-1185">Reference proteome</keyword>
<dbReference type="RefSeq" id="WP_092342792.1">
    <property type="nucleotide sequence ID" value="NZ_FLSL01000089.1"/>
</dbReference>
<keyword evidence="3" id="KW-1003">Cell membrane</keyword>
<evidence type="ECO:0000256" key="1">
    <source>
        <dbReference type="ARBA" id="ARBA00004167"/>
    </source>
</evidence>
<evidence type="ECO:0000256" key="8">
    <source>
        <dbReference type="ARBA" id="ARBA00023136"/>
    </source>
</evidence>
<dbReference type="STRING" id="1561003.Ark11_0297"/>
<dbReference type="AlphaFoldDB" id="A0A0S4M0N1"/>
<reference evidence="11" key="1">
    <citation type="submission" date="2015-11" db="EMBL/GenBank/DDBJ databases">
        <authorList>
            <person name="Seth-Smith H.M.B."/>
        </authorList>
    </citation>
    <scope>NUCLEOTIDE SEQUENCE [LARGE SCALE GENOMIC DNA]</scope>
    <source>
        <strain evidence="11">2013Ark11</strain>
    </source>
</reference>
<dbReference type="GO" id="GO:0015031">
    <property type="term" value="P:protein transport"/>
    <property type="evidence" value="ECO:0007669"/>
    <property type="project" value="UniProtKB-KW"/>
</dbReference>
<evidence type="ECO:0000256" key="5">
    <source>
        <dbReference type="ARBA" id="ARBA00022927"/>
    </source>
</evidence>
<dbReference type="PRINTS" id="PR01506">
    <property type="entry name" value="TATBPROTEIN"/>
</dbReference>